<dbReference type="AlphaFoldDB" id="Q7P355"/>
<proteinExistence type="predicted"/>
<accession>Q7P355</accession>
<name>Q7P355_FUSVC</name>
<dbReference type="EMBL" id="AABF01000009">
    <property type="protein sequence ID" value="EAA24964.1"/>
    <property type="molecule type" value="Genomic_DNA"/>
</dbReference>
<reference evidence="1 2" key="1">
    <citation type="journal article" date="2003" name="Genome Res.">
        <title>Genome analysis of F. nucleatum sub spp vincentii and its comparison with the genome of F. nucleatum ATCC 25586.</title>
        <authorList>
            <person name="Kapatral V."/>
            <person name="Ivanova N."/>
            <person name="Anderson I."/>
            <person name="Reznik G."/>
            <person name="Bhattacharyya A."/>
            <person name="Gardner W.L."/>
            <person name="Mikhailova N."/>
            <person name="Lapidus A."/>
            <person name="Larsen N."/>
            <person name="D'Souza M."/>
            <person name="Walunas T."/>
            <person name="Haselkorn R."/>
            <person name="Overbeek R."/>
            <person name="Kyrpides N."/>
        </authorList>
    </citation>
    <scope>NUCLEOTIDE SEQUENCE [LARGE SCALE GENOMIC DNA]</scope>
    <source>
        <strain evidence="1 2">ATCC 49256</strain>
    </source>
</reference>
<dbReference type="Proteomes" id="UP000006454">
    <property type="component" value="Unassembled WGS sequence"/>
</dbReference>
<evidence type="ECO:0000313" key="2">
    <source>
        <dbReference type="Proteomes" id="UP000006454"/>
    </source>
</evidence>
<comment type="caution">
    <text evidence="1">The sequence shown here is derived from an EMBL/GenBank/DDBJ whole genome shotgun (WGS) entry which is preliminary data.</text>
</comment>
<organism evidence="1 2">
    <name type="scientific">Fusobacterium vincentii ATCC 49256</name>
    <dbReference type="NCBI Taxonomy" id="209882"/>
    <lineage>
        <taxon>Bacteria</taxon>
        <taxon>Fusobacteriati</taxon>
        <taxon>Fusobacteriota</taxon>
        <taxon>Fusobacteriia</taxon>
        <taxon>Fusobacteriales</taxon>
        <taxon>Fusobacteriaceae</taxon>
        <taxon>Fusobacterium</taxon>
    </lineage>
</organism>
<evidence type="ECO:0000313" key="1">
    <source>
        <dbReference type="EMBL" id="EAA24964.1"/>
    </source>
</evidence>
<protein>
    <submittedName>
        <fullName evidence="1">Hypothetical Cytosolic Protein</fullName>
    </submittedName>
</protein>
<gene>
    <name evidence="1" type="ORF">FNV1833</name>
</gene>
<sequence length="66" mass="8076">MRQQNFPVKIKLLKITIKEVILLSLSNFILNIQDNNIFFPEEEYYQIIKENDYLIRFLKLFLNLIQ</sequence>